<feature type="transmembrane region" description="Helical" evidence="6">
    <location>
        <begin position="197"/>
        <end position="216"/>
    </location>
</feature>
<dbReference type="AlphaFoldDB" id="A0A432W939"/>
<dbReference type="GO" id="GO:0020037">
    <property type="term" value="F:heme binding"/>
    <property type="evidence" value="ECO:0007669"/>
    <property type="project" value="TreeGrafter"/>
</dbReference>
<name>A0A432W939_9GAMM</name>
<sequence>MNTVVRLWDSFIRGFHWILVLVLAGLWMTGGDLDYLDWHVRLGLLMLALLITRIMWGILGSQNARFSHFVRSPIAAFKHLRQEVKGQAKEPLGHNPAGGYMILVLLALLLIQALTGLFTDDDIFFRGPLAHWVDSDTARSLTRLHRNNFDWILIASGIHIVAIFWYLARKKDLLTPMITGNKEVETKEQQQVPTIRHGGWGFALLAFNLIWVFWWLG</sequence>
<feature type="domain" description="Cytochrome b561 bacterial/Ni-hydrogenase" evidence="7">
    <location>
        <begin position="8"/>
        <end position="180"/>
    </location>
</feature>
<dbReference type="OrthoDB" id="196472at2"/>
<dbReference type="RefSeq" id="WP_126802924.1">
    <property type="nucleotide sequence ID" value="NZ_PIPL01000001.1"/>
</dbReference>
<feature type="transmembrane region" description="Helical" evidence="6">
    <location>
        <begin position="12"/>
        <end position="30"/>
    </location>
</feature>
<dbReference type="PANTHER" id="PTHR30485">
    <property type="entry name" value="NI/FE-HYDROGENASE 1 B-TYPE CYTOCHROME SUBUNIT"/>
    <property type="match status" value="1"/>
</dbReference>
<feature type="transmembrane region" description="Helical" evidence="6">
    <location>
        <begin position="151"/>
        <end position="168"/>
    </location>
</feature>
<dbReference type="GO" id="GO:0005886">
    <property type="term" value="C:plasma membrane"/>
    <property type="evidence" value="ECO:0007669"/>
    <property type="project" value="UniProtKB-SubCell"/>
</dbReference>
<keyword evidence="5 6" id="KW-0472">Membrane</keyword>
<dbReference type="Gene3D" id="1.20.950.20">
    <property type="entry name" value="Transmembrane di-heme cytochromes, Chain C"/>
    <property type="match status" value="1"/>
</dbReference>
<evidence type="ECO:0000256" key="3">
    <source>
        <dbReference type="ARBA" id="ARBA00022692"/>
    </source>
</evidence>
<dbReference type="Pfam" id="PF01292">
    <property type="entry name" value="Ni_hydr_CYTB"/>
    <property type="match status" value="1"/>
</dbReference>
<evidence type="ECO:0000313" key="8">
    <source>
        <dbReference type="EMBL" id="RUO26108.1"/>
    </source>
</evidence>
<proteinExistence type="predicted"/>
<protein>
    <submittedName>
        <fullName evidence="8">Hydrogenase</fullName>
    </submittedName>
</protein>
<evidence type="ECO:0000259" key="7">
    <source>
        <dbReference type="Pfam" id="PF01292"/>
    </source>
</evidence>
<evidence type="ECO:0000313" key="9">
    <source>
        <dbReference type="Proteomes" id="UP000288293"/>
    </source>
</evidence>
<comment type="caution">
    <text evidence="8">The sequence shown here is derived from an EMBL/GenBank/DDBJ whole genome shotgun (WGS) entry which is preliminary data.</text>
</comment>
<dbReference type="SUPFAM" id="SSF81342">
    <property type="entry name" value="Transmembrane di-heme cytochromes"/>
    <property type="match status" value="1"/>
</dbReference>
<dbReference type="InterPro" id="IPR011577">
    <property type="entry name" value="Cyt_b561_bac/Ni-Hgenase"/>
</dbReference>
<keyword evidence="9" id="KW-1185">Reference proteome</keyword>
<evidence type="ECO:0000256" key="6">
    <source>
        <dbReference type="SAM" id="Phobius"/>
    </source>
</evidence>
<feature type="transmembrane region" description="Helical" evidence="6">
    <location>
        <begin position="42"/>
        <end position="59"/>
    </location>
</feature>
<dbReference type="GO" id="GO:0009055">
    <property type="term" value="F:electron transfer activity"/>
    <property type="evidence" value="ECO:0007669"/>
    <property type="project" value="InterPro"/>
</dbReference>
<dbReference type="EMBL" id="PIPL01000001">
    <property type="protein sequence ID" value="RUO26108.1"/>
    <property type="molecule type" value="Genomic_DNA"/>
</dbReference>
<dbReference type="InterPro" id="IPR016174">
    <property type="entry name" value="Di-haem_cyt_TM"/>
</dbReference>
<evidence type="ECO:0000256" key="2">
    <source>
        <dbReference type="ARBA" id="ARBA00022475"/>
    </source>
</evidence>
<evidence type="ECO:0000256" key="5">
    <source>
        <dbReference type="ARBA" id="ARBA00023136"/>
    </source>
</evidence>
<accession>A0A432W939</accession>
<dbReference type="Proteomes" id="UP000288293">
    <property type="component" value="Unassembled WGS sequence"/>
</dbReference>
<organism evidence="8 9">
    <name type="scientific">Aliidiomarina minuta</name>
    <dbReference type="NCBI Taxonomy" id="880057"/>
    <lineage>
        <taxon>Bacteria</taxon>
        <taxon>Pseudomonadati</taxon>
        <taxon>Pseudomonadota</taxon>
        <taxon>Gammaproteobacteria</taxon>
        <taxon>Alteromonadales</taxon>
        <taxon>Idiomarinaceae</taxon>
        <taxon>Aliidiomarina</taxon>
    </lineage>
</organism>
<keyword evidence="4 6" id="KW-1133">Transmembrane helix</keyword>
<feature type="transmembrane region" description="Helical" evidence="6">
    <location>
        <begin position="97"/>
        <end position="118"/>
    </location>
</feature>
<dbReference type="PANTHER" id="PTHR30485:SF2">
    <property type="entry name" value="BLL0597 PROTEIN"/>
    <property type="match status" value="1"/>
</dbReference>
<evidence type="ECO:0000256" key="1">
    <source>
        <dbReference type="ARBA" id="ARBA00004651"/>
    </source>
</evidence>
<comment type="subcellular location">
    <subcellularLocation>
        <location evidence="1">Cell membrane</location>
        <topology evidence="1">Multi-pass membrane protein</topology>
    </subcellularLocation>
</comment>
<keyword evidence="3 6" id="KW-0812">Transmembrane</keyword>
<dbReference type="GO" id="GO:0022904">
    <property type="term" value="P:respiratory electron transport chain"/>
    <property type="evidence" value="ECO:0007669"/>
    <property type="project" value="InterPro"/>
</dbReference>
<dbReference type="InterPro" id="IPR051542">
    <property type="entry name" value="Hydrogenase_cytochrome"/>
</dbReference>
<keyword evidence="2" id="KW-1003">Cell membrane</keyword>
<evidence type="ECO:0000256" key="4">
    <source>
        <dbReference type="ARBA" id="ARBA00022989"/>
    </source>
</evidence>
<reference evidence="8 9" key="1">
    <citation type="journal article" date="2011" name="Front. Microbiol.">
        <title>Genomic signatures of strain selection and enhancement in Bacillus atrophaeus var. globigii, a historical biowarfare simulant.</title>
        <authorList>
            <person name="Gibbons H.S."/>
            <person name="Broomall S.M."/>
            <person name="McNew L.A."/>
            <person name="Daligault H."/>
            <person name="Chapman C."/>
            <person name="Bruce D."/>
            <person name="Karavis M."/>
            <person name="Krepps M."/>
            <person name="McGregor P.A."/>
            <person name="Hong C."/>
            <person name="Park K.H."/>
            <person name="Akmal A."/>
            <person name="Feldman A."/>
            <person name="Lin J.S."/>
            <person name="Chang W.E."/>
            <person name="Higgs B.W."/>
            <person name="Demirev P."/>
            <person name="Lindquist J."/>
            <person name="Liem A."/>
            <person name="Fochler E."/>
            <person name="Read T.D."/>
            <person name="Tapia R."/>
            <person name="Johnson S."/>
            <person name="Bishop-Lilly K.A."/>
            <person name="Detter C."/>
            <person name="Han C."/>
            <person name="Sozhamannan S."/>
            <person name="Rosenzweig C.N."/>
            <person name="Skowronski E.W."/>
        </authorList>
    </citation>
    <scope>NUCLEOTIDE SEQUENCE [LARGE SCALE GENOMIC DNA]</scope>
    <source>
        <strain evidence="8 9">MLST1</strain>
    </source>
</reference>
<gene>
    <name evidence="8" type="ORF">CWE09_05115</name>
</gene>